<proteinExistence type="predicted"/>
<sequence>MDQDFPDNDNKFLYIEQIVDDQIIHSSKSSLFFFIDNRFTYLDPRIQHPSIERSENKSSITPLLMR</sequence>
<keyword evidence="2" id="KW-1185">Reference proteome</keyword>
<protein>
    <submittedName>
        <fullName evidence="1">Uncharacterized protein</fullName>
    </submittedName>
</protein>
<reference evidence="1" key="2">
    <citation type="journal article" date="2022" name="Res Sq">
        <title>Comparative Genomics Reveals Insights into the Divergent Evolution of Astigmatic Mites and Household Pest Adaptations.</title>
        <authorList>
            <person name="Xiong Q."/>
            <person name="Wan A.T.-Y."/>
            <person name="Liu X.-Y."/>
            <person name="Fung C.S.-H."/>
            <person name="Xiao X."/>
            <person name="Malainual N."/>
            <person name="Hou J."/>
            <person name="Wang L."/>
            <person name="Wang M."/>
            <person name="Yang K."/>
            <person name="Cui Y."/>
            <person name="Leung E."/>
            <person name="Nong W."/>
            <person name="Shin S.-K."/>
            <person name="Au S."/>
            <person name="Jeong K.Y."/>
            <person name="Chew F.T."/>
            <person name="Hui J."/>
            <person name="Leung T.F."/>
            <person name="Tungtrongchitr A."/>
            <person name="Zhong N."/>
            <person name="Liu Z."/>
            <person name="Tsui S."/>
        </authorList>
    </citation>
    <scope>NUCLEOTIDE SEQUENCE</scope>
    <source>
        <strain evidence="1">Derf</strain>
        <tissue evidence="1">Whole organism</tissue>
    </source>
</reference>
<gene>
    <name evidence="1" type="ORF">DERF_000965</name>
</gene>
<dbReference type="AlphaFoldDB" id="A0A922I8H2"/>
<evidence type="ECO:0000313" key="2">
    <source>
        <dbReference type="Proteomes" id="UP000790347"/>
    </source>
</evidence>
<organism evidence="1 2">
    <name type="scientific">Dermatophagoides farinae</name>
    <name type="common">American house dust mite</name>
    <dbReference type="NCBI Taxonomy" id="6954"/>
    <lineage>
        <taxon>Eukaryota</taxon>
        <taxon>Metazoa</taxon>
        <taxon>Ecdysozoa</taxon>
        <taxon>Arthropoda</taxon>
        <taxon>Chelicerata</taxon>
        <taxon>Arachnida</taxon>
        <taxon>Acari</taxon>
        <taxon>Acariformes</taxon>
        <taxon>Sarcoptiformes</taxon>
        <taxon>Astigmata</taxon>
        <taxon>Psoroptidia</taxon>
        <taxon>Analgoidea</taxon>
        <taxon>Pyroglyphidae</taxon>
        <taxon>Dermatophagoidinae</taxon>
        <taxon>Dermatophagoides</taxon>
    </lineage>
</organism>
<name>A0A922I8H2_DERFA</name>
<comment type="caution">
    <text evidence="1">The sequence shown here is derived from an EMBL/GenBank/DDBJ whole genome shotgun (WGS) entry which is preliminary data.</text>
</comment>
<dbReference type="EMBL" id="ASGP02000001">
    <property type="protein sequence ID" value="KAH9526909.1"/>
    <property type="molecule type" value="Genomic_DNA"/>
</dbReference>
<accession>A0A922I8H2</accession>
<evidence type="ECO:0000313" key="1">
    <source>
        <dbReference type="EMBL" id="KAH9526909.1"/>
    </source>
</evidence>
<dbReference type="Proteomes" id="UP000790347">
    <property type="component" value="Unassembled WGS sequence"/>
</dbReference>
<reference evidence="1" key="1">
    <citation type="submission" date="2013-05" db="EMBL/GenBank/DDBJ databases">
        <authorList>
            <person name="Yim A.K.Y."/>
            <person name="Chan T.F."/>
            <person name="Ji K.M."/>
            <person name="Liu X.Y."/>
            <person name="Zhou J.W."/>
            <person name="Li R.Q."/>
            <person name="Yang K.Y."/>
            <person name="Li J."/>
            <person name="Li M."/>
            <person name="Law P.T.W."/>
            <person name="Wu Y.L."/>
            <person name="Cai Z.L."/>
            <person name="Qin H."/>
            <person name="Bao Y."/>
            <person name="Leung R.K.K."/>
            <person name="Ng P.K.S."/>
            <person name="Zou J."/>
            <person name="Zhong X.J."/>
            <person name="Ran P.X."/>
            <person name="Zhong N.S."/>
            <person name="Liu Z.G."/>
            <person name="Tsui S.K.W."/>
        </authorList>
    </citation>
    <scope>NUCLEOTIDE SEQUENCE</scope>
    <source>
        <strain evidence="1">Derf</strain>
        <tissue evidence="1">Whole organism</tissue>
    </source>
</reference>